<feature type="compositionally biased region" description="Polar residues" evidence="1">
    <location>
        <begin position="240"/>
        <end position="254"/>
    </location>
</feature>
<evidence type="ECO:0000313" key="2">
    <source>
        <dbReference type="EMBL" id="CAH7689092.1"/>
    </source>
</evidence>
<keyword evidence="3" id="KW-1185">Reference proteome</keyword>
<feature type="region of interest" description="Disordered" evidence="1">
    <location>
        <begin position="220"/>
        <end position="254"/>
    </location>
</feature>
<reference evidence="2" key="1">
    <citation type="submission" date="2022-06" db="EMBL/GenBank/DDBJ databases">
        <authorList>
            <consortium name="SYNGENTA / RWTH Aachen University"/>
        </authorList>
    </citation>
    <scope>NUCLEOTIDE SEQUENCE</scope>
</reference>
<organism evidence="2 3">
    <name type="scientific">Phakopsora pachyrhizi</name>
    <name type="common">Asian soybean rust disease fungus</name>
    <dbReference type="NCBI Taxonomy" id="170000"/>
    <lineage>
        <taxon>Eukaryota</taxon>
        <taxon>Fungi</taxon>
        <taxon>Dikarya</taxon>
        <taxon>Basidiomycota</taxon>
        <taxon>Pucciniomycotina</taxon>
        <taxon>Pucciniomycetes</taxon>
        <taxon>Pucciniales</taxon>
        <taxon>Phakopsoraceae</taxon>
        <taxon>Phakopsora</taxon>
    </lineage>
</organism>
<comment type="caution">
    <text evidence="2">The sequence shown here is derived from an EMBL/GenBank/DDBJ whole genome shotgun (WGS) entry which is preliminary data.</text>
</comment>
<protein>
    <recommendedName>
        <fullName evidence="4">No apical meristem-associated C-terminal domain-containing protein</fullName>
    </recommendedName>
</protein>
<dbReference type="EMBL" id="CALTRL010006045">
    <property type="protein sequence ID" value="CAH7689092.1"/>
    <property type="molecule type" value="Genomic_DNA"/>
</dbReference>
<dbReference type="Proteomes" id="UP001153365">
    <property type="component" value="Unassembled WGS sequence"/>
</dbReference>
<dbReference type="PANTHER" id="PTHR33246">
    <property type="entry name" value="CCHC-TYPE DOMAIN-CONTAINING PROTEIN"/>
    <property type="match status" value="1"/>
</dbReference>
<evidence type="ECO:0000256" key="1">
    <source>
        <dbReference type="SAM" id="MobiDB-lite"/>
    </source>
</evidence>
<name>A0AAV0BSN8_PHAPC</name>
<evidence type="ECO:0008006" key="4">
    <source>
        <dbReference type="Google" id="ProtNLM"/>
    </source>
</evidence>
<dbReference type="PANTHER" id="PTHR33246:SF51">
    <property type="entry name" value="MYB_SANT-LIKE DOMAIN-CONTAINING PROTEIN"/>
    <property type="match status" value="1"/>
</dbReference>
<sequence>MAKQQRNQLVAKDKSNPLGHLNTNDYSIICMCLSKPSNFGACFGKAGKTTIGRPPASKENGYALMAAEVNQKSKNGLNISSKQMKEQFKTYKAKYVKAKKLSASTGFGISEDDQSKGIITILQKLNTICPCFDQMDVIFGSQPNITPALVADTCKNSIETITMVDEHENDKLPDLGEHSVDNASIHLEDVIIGERDDKIENNKQQSDLVFNDISLISNLSSNKPPESTPINNTVRKRKASNSLNLNPESNKQTSKSTLAISYAELYESKKWHLEKEQKDKDWLMELTIREKELQFAKDEKDKELEVRMLLAKKEQETMKIKEDNSLLCAVVGSSRSAVYDVRHVYDLRDFCGEVLEARFLLDFGGEVLEANLVVAAAKP</sequence>
<evidence type="ECO:0000313" key="3">
    <source>
        <dbReference type="Proteomes" id="UP001153365"/>
    </source>
</evidence>
<dbReference type="AlphaFoldDB" id="A0AAV0BSN8"/>
<feature type="compositionally biased region" description="Polar residues" evidence="1">
    <location>
        <begin position="223"/>
        <end position="233"/>
    </location>
</feature>
<gene>
    <name evidence="2" type="ORF">PPACK8108_LOCUS24159</name>
</gene>
<accession>A0AAV0BSN8</accession>
<proteinExistence type="predicted"/>